<sequence length="419" mass="45799">MNTFRAPLANYEDFDLYGEKAGGGGEKGVAGKSKTVAGKTVDGKTVDGKTVDGKTVDGKTVDGKTVDGKRSAAPIKTSSVQGQGAAGRSGKSVGGKSVGGKSVGGKSVGGKSVGPLLTPVLHNIRHQALVSRLDGGLWLRVFGYLDLLSIVRWSMTCRRCQLQVHCAVLGLLKPLFALTEISTNLKLWRHTIEKLLLFDNRLVNRDRSTYRPLLKELSRNLPLGQVGVSAAQTTVCISFDDLPAKHIAYCHPTQPQRHTSSISYLVRDAKVFAETLTLGQFMLELRHNVRSTGVHLVSKSAPRARPPGNTPGNIPGWNNTSVFIADATEEEGELTFRHAAQGAGPLCLFEFLKAVIRCCVSREKGDALFRRVELLKNDNFQLHHRLWLQCTISWPLLNTNPPDQATLFMTVCDHYHWIL</sequence>
<keyword evidence="3" id="KW-1185">Reference proteome</keyword>
<dbReference type="RefSeq" id="XP_011133189.1">
    <property type="nucleotide sequence ID" value="XM_011134887.1"/>
</dbReference>
<feature type="region of interest" description="Disordered" evidence="1">
    <location>
        <begin position="62"/>
        <end position="106"/>
    </location>
</feature>
<comment type="caution">
    <text evidence="2">The sequence shown here is derived from an EMBL/GenBank/DDBJ whole genome shotgun (WGS) entry which is preliminary data.</text>
</comment>
<evidence type="ECO:0000313" key="3">
    <source>
        <dbReference type="Proteomes" id="UP000019763"/>
    </source>
</evidence>
<evidence type="ECO:0000313" key="2">
    <source>
        <dbReference type="EMBL" id="EZG43581.1"/>
    </source>
</evidence>
<proteinExistence type="predicted"/>
<reference evidence="2" key="1">
    <citation type="submission" date="2013-12" db="EMBL/GenBank/DDBJ databases">
        <authorList>
            <person name="Omoto C.K."/>
            <person name="Sibley D."/>
            <person name="Venepally P."/>
            <person name="Hadjithomas M."/>
            <person name="Karamycheva S."/>
            <person name="Brunk B."/>
            <person name="Roos D."/>
            <person name="Caler E."/>
            <person name="Lorenzi H."/>
        </authorList>
    </citation>
    <scope>NUCLEOTIDE SEQUENCE</scope>
</reference>
<organism evidence="2 3">
    <name type="scientific">Gregarina niphandrodes</name>
    <name type="common">Septate eugregarine</name>
    <dbReference type="NCBI Taxonomy" id="110365"/>
    <lineage>
        <taxon>Eukaryota</taxon>
        <taxon>Sar</taxon>
        <taxon>Alveolata</taxon>
        <taxon>Apicomplexa</taxon>
        <taxon>Conoidasida</taxon>
        <taxon>Gregarinasina</taxon>
        <taxon>Eugregarinorida</taxon>
        <taxon>Gregarinidae</taxon>
        <taxon>Gregarina</taxon>
    </lineage>
</organism>
<dbReference type="Proteomes" id="UP000019763">
    <property type="component" value="Unassembled WGS sequence"/>
</dbReference>
<name>A0A023AY53_GRENI</name>
<feature type="compositionally biased region" description="Gly residues" evidence="1">
    <location>
        <begin position="84"/>
        <end position="106"/>
    </location>
</feature>
<dbReference type="EMBL" id="AFNH02001234">
    <property type="protein sequence ID" value="EZG43581.1"/>
    <property type="molecule type" value="Genomic_DNA"/>
</dbReference>
<accession>A0A023AY53</accession>
<dbReference type="OrthoDB" id="5854086at2759"/>
<dbReference type="AlphaFoldDB" id="A0A023AY53"/>
<gene>
    <name evidence="2" type="ORF">GNI_165560</name>
</gene>
<dbReference type="OMA" id="HIAYCHP"/>
<protein>
    <submittedName>
        <fullName evidence="2">Uncharacterized protein</fullName>
    </submittedName>
</protein>
<dbReference type="VEuPathDB" id="CryptoDB:GNI_165560"/>
<dbReference type="eggNOG" id="ENOG502S7UQ">
    <property type="taxonomic scope" value="Eukaryota"/>
</dbReference>
<dbReference type="GeneID" id="22915731"/>
<evidence type="ECO:0000256" key="1">
    <source>
        <dbReference type="SAM" id="MobiDB-lite"/>
    </source>
</evidence>